<reference evidence="1" key="1">
    <citation type="submission" date="2019-09" db="EMBL/GenBank/DDBJ databases">
        <title>Draft genome information of white flower Hibiscus syriacus.</title>
        <authorList>
            <person name="Kim Y.-M."/>
        </authorList>
    </citation>
    <scope>NUCLEOTIDE SEQUENCE [LARGE SCALE GENOMIC DNA]</scope>
    <source>
        <strain evidence="1">YM2019G1</strain>
    </source>
</reference>
<comment type="caution">
    <text evidence="1">The sequence shown here is derived from an EMBL/GenBank/DDBJ whole genome shotgun (WGS) entry which is preliminary data.</text>
</comment>
<gene>
    <name evidence="1" type="ORF">F3Y22_tig00110418pilonHSYRG00100</name>
</gene>
<name>A0A6A3AM73_HIBSY</name>
<dbReference type="GO" id="GO:0098542">
    <property type="term" value="P:defense response to other organism"/>
    <property type="evidence" value="ECO:0007669"/>
    <property type="project" value="TreeGrafter"/>
</dbReference>
<dbReference type="PANTHER" id="PTHR23155:SF1195">
    <property type="entry name" value="DISEASE RESISTANCE PROTEIN RGA3"/>
    <property type="match status" value="1"/>
</dbReference>
<dbReference type="InterPro" id="IPR027417">
    <property type="entry name" value="P-loop_NTPase"/>
</dbReference>
<dbReference type="Gene3D" id="1.10.8.430">
    <property type="entry name" value="Helical domain of apoptotic protease-activating factors"/>
    <property type="match status" value="1"/>
</dbReference>
<dbReference type="GO" id="GO:0043531">
    <property type="term" value="F:ADP binding"/>
    <property type="evidence" value="ECO:0007669"/>
    <property type="project" value="InterPro"/>
</dbReference>
<keyword evidence="2" id="KW-1185">Reference proteome</keyword>
<dbReference type="InterPro" id="IPR036388">
    <property type="entry name" value="WH-like_DNA-bd_sf"/>
</dbReference>
<protein>
    <submittedName>
        <fullName evidence="1">Uncharacterized protein</fullName>
    </submittedName>
</protein>
<evidence type="ECO:0000313" key="2">
    <source>
        <dbReference type="Proteomes" id="UP000436088"/>
    </source>
</evidence>
<dbReference type="InterPro" id="IPR042197">
    <property type="entry name" value="Apaf_helical"/>
</dbReference>
<dbReference type="Gene3D" id="1.10.10.10">
    <property type="entry name" value="Winged helix-like DNA-binding domain superfamily/Winged helix DNA-binding domain"/>
    <property type="match status" value="1"/>
</dbReference>
<dbReference type="EMBL" id="VEPZ02000979">
    <property type="protein sequence ID" value="KAE8705714.1"/>
    <property type="molecule type" value="Genomic_DNA"/>
</dbReference>
<organism evidence="1 2">
    <name type="scientific">Hibiscus syriacus</name>
    <name type="common">Rose of Sharon</name>
    <dbReference type="NCBI Taxonomy" id="106335"/>
    <lineage>
        <taxon>Eukaryota</taxon>
        <taxon>Viridiplantae</taxon>
        <taxon>Streptophyta</taxon>
        <taxon>Embryophyta</taxon>
        <taxon>Tracheophyta</taxon>
        <taxon>Spermatophyta</taxon>
        <taxon>Magnoliopsida</taxon>
        <taxon>eudicotyledons</taxon>
        <taxon>Gunneridae</taxon>
        <taxon>Pentapetalae</taxon>
        <taxon>rosids</taxon>
        <taxon>malvids</taxon>
        <taxon>Malvales</taxon>
        <taxon>Malvaceae</taxon>
        <taxon>Malvoideae</taxon>
        <taxon>Hibiscus</taxon>
    </lineage>
</organism>
<proteinExistence type="predicted"/>
<sequence length="170" mass="19569">MKLEEVRSLSQHGTEALCRLCAWFLIVCSNWQTNNAGFANHAFGRMDSSREVQDLEVIGKEIVKKCHSLPLVAKTDGGLLRSKRNVSEWRNVLESNLWDLSNGDDNIVPALLLSYHYLPSHLKRCFAYCAIFPKDYDFEIENMVLSWMAEGLLSQTIRIVINSEYQSHRY</sequence>
<dbReference type="AlphaFoldDB" id="A0A6A3AM73"/>
<dbReference type="SUPFAM" id="SSF52540">
    <property type="entry name" value="P-loop containing nucleoside triphosphate hydrolases"/>
    <property type="match status" value="1"/>
</dbReference>
<dbReference type="InterPro" id="IPR044974">
    <property type="entry name" value="Disease_R_plants"/>
</dbReference>
<accession>A0A6A3AM73</accession>
<dbReference type="Proteomes" id="UP000436088">
    <property type="component" value="Unassembled WGS sequence"/>
</dbReference>
<evidence type="ECO:0000313" key="1">
    <source>
        <dbReference type="EMBL" id="KAE8705714.1"/>
    </source>
</evidence>
<dbReference type="PANTHER" id="PTHR23155">
    <property type="entry name" value="DISEASE RESISTANCE PROTEIN RP"/>
    <property type="match status" value="1"/>
</dbReference>